<dbReference type="GO" id="GO:0003700">
    <property type="term" value="F:DNA-binding transcription factor activity"/>
    <property type="evidence" value="ECO:0007669"/>
    <property type="project" value="TreeGrafter"/>
</dbReference>
<gene>
    <name evidence="6" type="ORF">HMPREF1318_2404</name>
</gene>
<evidence type="ECO:0000256" key="1">
    <source>
        <dbReference type="ARBA" id="ARBA00023015"/>
    </source>
</evidence>
<keyword evidence="1" id="KW-0805">Transcription regulation</keyword>
<dbReference type="GO" id="GO:0000976">
    <property type="term" value="F:transcription cis-regulatory region binding"/>
    <property type="evidence" value="ECO:0007669"/>
    <property type="project" value="TreeGrafter"/>
</dbReference>
<dbReference type="PROSITE" id="PS01081">
    <property type="entry name" value="HTH_TETR_1"/>
    <property type="match status" value="1"/>
</dbReference>
<keyword evidence="3" id="KW-0804">Transcription</keyword>
<dbReference type="Proteomes" id="UP000002941">
    <property type="component" value="Unassembled WGS sequence"/>
</dbReference>
<proteinExistence type="predicted"/>
<keyword evidence="2 4" id="KW-0238">DNA-binding</keyword>
<dbReference type="PANTHER" id="PTHR30055">
    <property type="entry name" value="HTH-TYPE TRANSCRIPTIONAL REGULATOR RUTR"/>
    <property type="match status" value="1"/>
</dbReference>
<dbReference type="InterPro" id="IPR023772">
    <property type="entry name" value="DNA-bd_HTH_TetR-type_CS"/>
</dbReference>
<dbReference type="InterPro" id="IPR009057">
    <property type="entry name" value="Homeodomain-like_sf"/>
</dbReference>
<dbReference type="PANTHER" id="PTHR30055:SF234">
    <property type="entry name" value="HTH-TYPE TRANSCRIPTIONAL REGULATOR BETI"/>
    <property type="match status" value="1"/>
</dbReference>
<dbReference type="Gene3D" id="1.10.357.10">
    <property type="entry name" value="Tetracycline Repressor, domain 2"/>
    <property type="match status" value="1"/>
</dbReference>
<accession>J1H8X5</accession>
<dbReference type="InterPro" id="IPR050109">
    <property type="entry name" value="HTH-type_TetR-like_transc_reg"/>
</dbReference>
<evidence type="ECO:0000313" key="6">
    <source>
        <dbReference type="EMBL" id="EJF42085.1"/>
    </source>
</evidence>
<dbReference type="PRINTS" id="PR00455">
    <property type="entry name" value="HTHTETR"/>
</dbReference>
<keyword evidence="7" id="KW-1185">Reference proteome</keyword>
<dbReference type="PATRIC" id="fig|1125718.3.peg.1829"/>
<reference evidence="6 7" key="1">
    <citation type="submission" date="2012-05" db="EMBL/GenBank/DDBJ databases">
        <authorList>
            <person name="Harkins D.M."/>
            <person name="Madupu R."/>
            <person name="Durkin A.S."/>
            <person name="Torralba M."/>
            <person name="Methe B."/>
            <person name="Sutton G.G."/>
            <person name="Nelson K.E."/>
        </authorList>
    </citation>
    <scope>NUCLEOTIDE SEQUENCE [LARGE SCALE GENOMIC DNA]</scope>
    <source>
        <strain evidence="6 7">F0489</strain>
    </source>
</reference>
<protein>
    <submittedName>
        <fullName evidence="6">Transcriptional regulator, TetR family</fullName>
    </submittedName>
</protein>
<dbReference type="InterPro" id="IPR001647">
    <property type="entry name" value="HTH_TetR"/>
</dbReference>
<evidence type="ECO:0000259" key="5">
    <source>
        <dbReference type="PROSITE" id="PS50977"/>
    </source>
</evidence>
<dbReference type="InterPro" id="IPR049149">
    <property type="entry name" value="TetR/AcrR_C"/>
</dbReference>
<evidence type="ECO:0000313" key="7">
    <source>
        <dbReference type="Proteomes" id="UP000002941"/>
    </source>
</evidence>
<dbReference type="SUPFAM" id="SSF46689">
    <property type="entry name" value="Homeodomain-like"/>
    <property type="match status" value="1"/>
</dbReference>
<feature type="DNA-binding region" description="H-T-H motif" evidence="4">
    <location>
        <begin position="42"/>
        <end position="61"/>
    </location>
</feature>
<dbReference type="GO" id="GO:0045892">
    <property type="term" value="P:negative regulation of DNA-templated transcription"/>
    <property type="evidence" value="ECO:0007669"/>
    <property type="project" value="UniProtKB-ARBA"/>
</dbReference>
<sequence>MQTCEELMAPTTRTYKSAPKRRTEILDAAQKLFTAKGFQATSMEDILNEVGIAKGTLYYHFASKEEILRGLISRTTAQIAEKARAIADTDAPVADKFLAVAATARVEEPERGLAEEFHAAGNAEFHVLSLVEGVRVLAPILTEIVEQGIAEGVFSTEHPREVVEILLTSASTLLDEGFFVGEEDQAARRATGIIYATETLLGCEPGALSSVLGNAR</sequence>
<dbReference type="eggNOG" id="COG1309">
    <property type="taxonomic scope" value="Bacteria"/>
</dbReference>
<dbReference type="AlphaFoldDB" id="J1H8X5"/>
<dbReference type="FunFam" id="1.10.10.60:FF:000141">
    <property type="entry name" value="TetR family transcriptional regulator"/>
    <property type="match status" value="1"/>
</dbReference>
<evidence type="ECO:0000256" key="2">
    <source>
        <dbReference type="ARBA" id="ARBA00023125"/>
    </source>
</evidence>
<evidence type="ECO:0000256" key="4">
    <source>
        <dbReference type="PROSITE-ProRule" id="PRU00335"/>
    </source>
</evidence>
<dbReference type="Pfam" id="PF00440">
    <property type="entry name" value="TetR_N"/>
    <property type="match status" value="1"/>
</dbReference>
<organism evidence="6 7">
    <name type="scientific">Actinomyces massiliensis F0489</name>
    <dbReference type="NCBI Taxonomy" id="1125718"/>
    <lineage>
        <taxon>Bacteria</taxon>
        <taxon>Bacillati</taxon>
        <taxon>Actinomycetota</taxon>
        <taxon>Actinomycetes</taxon>
        <taxon>Actinomycetales</taxon>
        <taxon>Actinomycetaceae</taxon>
        <taxon>Actinomyces</taxon>
    </lineage>
</organism>
<comment type="caution">
    <text evidence="6">The sequence shown here is derived from an EMBL/GenBank/DDBJ whole genome shotgun (WGS) entry which is preliminary data.</text>
</comment>
<dbReference type="Pfam" id="PF21303">
    <property type="entry name" value="TetR_C_39"/>
    <property type="match status" value="1"/>
</dbReference>
<evidence type="ECO:0000256" key="3">
    <source>
        <dbReference type="ARBA" id="ARBA00023163"/>
    </source>
</evidence>
<dbReference type="PROSITE" id="PS50977">
    <property type="entry name" value="HTH_TETR_2"/>
    <property type="match status" value="1"/>
</dbReference>
<dbReference type="EMBL" id="AKFT01000149">
    <property type="protein sequence ID" value="EJF42085.1"/>
    <property type="molecule type" value="Genomic_DNA"/>
</dbReference>
<feature type="domain" description="HTH tetR-type" evidence="5">
    <location>
        <begin position="19"/>
        <end position="79"/>
    </location>
</feature>
<name>J1H8X5_9ACTO</name>